<evidence type="ECO:0000313" key="5">
    <source>
        <dbReference type="Proteomes" id="UP000463868"/>
    </source>
</evidence>
<name>A0A372MSR5_ACIHA</name>
<dbReference type="Pfam" id="PF26610">
    <property type="entry name" value="YbbD_head"/>
    <property type="match status" value="1"/>
</dbReference>
<dbReference type="Proteomes" id="UP000451048">
    <property type="component" value="Unassembled WGS sequence"/>
</dbReference>
<reference evidence="2 4" key="2">
    <citation type="submission" date="2019-12" db="EMBL/GenBank/DDBJ databases">
        <title>Acinetobacter haemolyticus comparative genomics.</title>
        <authorList>
            <person name="Castro-Jaimes S."/>
            <person name="Bello-Lopez E."/>
            <person name="Velazquez-Acosta C."/>
            <person name="Volkow-Fernandez P."/>
            <person name="Lozano-Zarain P."/>
            <person name="Castillo Ramirez S."/>
            <person name="Cevallos M.A."/>
        </authorList>
    </citation>
    <scope>NUCLEOTIDE SEQUENCE [LARGE SCALE GENOMIC DNA]</scope>
    <source>
        <strain evidence="2 4">AN10</strain>
    </source>
</reference>
<accession>A0A372MSR5</accession>
<dbReference type="InterPro" id="IPR058827">
    <property type="entry name" value="YbbD_head"/>
</dbReference>
<proteinExistence type="predicted"/>
<feature type="domain" description="YbbD head" evidence="1">
    <location>
        <begin position="19"/>
        <end position="69"/>
    </location>
</feature>
<dbReference type="Proteomes" id="UP000463868">
    <property type="component" value="Chromosome"/>
</dbReference>
<dbReference type="RefSeq" id="WP_005089105.1">
    <property type="nucleotide sequence ID" value="NZ_BKQF01000123.1"/>
</dbReference>
<evidence type="ECO:0000313" key="3">
    <source>
        <dbReference type="EMBL" id="QHI12405.1"/>
    </source>
</evidence>
<dbReference type="PROSITE" id="PS51257">
    <property type="entry name" value="PROKAR_LIPOPROTEIN"/>
    <property type="match status" value="1"/>
</dbReference>
<dbReference type="AlphaFoldDB" id="A0A372MSR5"/>
<reference evidence="3 5" key="1">
    <citation type="submission" date="2018-08" db="EMBL/GenBank/DDBJ databases">
        <title>Analysis of the genomic diversity of Mexican Acinetobacter haemolyticus clinical isolates.</title>
        <authorList>
            <person name="Castro-Jaimes S."/>
            <person name="Cevallos M.A."/>
        </authorList>
    </citation>
    <scope>NUCLEOTIDE SEQUENCE [LARGE SCALE GENOMIC DNA]</scope>
    <source>
        <strain evidence="3 5">AN43</strain>
    </source>
</reference>
<evidence type="ECO:0000313" key="2">
    <source>
        <dbReference type="EMBL" id="NAR74929.1"/>
    </source>
</evidence>
<dbReference type="EMBL" id="CP031976">
    <property type="protein sequence ID" value="QHI12405.1"/>
    <property type="molecule type" value="Genomic_DNA"/>
</dbReference>
<organism evidence="2 4">
    <name type="scientific">Acinetobacter haemolyticus</name>
    <dbReference type="NCBI Taxonomy" id="29430"/>
    <lineage>
        <taxon>Bacteria</taxon>
        <taxon>Pseudomonadati</taxon>
        <taxon>Pseudomonadota</taxon>
        <taxon>Gammaproteobacteria</taxon>
        <taxon>Moraxellales</taxon>
        <taxon>Moraxellaceae</taxon>
        <taxon>Acinetobacter</taxon>
    </lineage>
</organism>
<dbReference type="EMBL" id="WTTO01000097">
    <property type="protein sequence ID" value="NAR74929.1"/>
    <property type="molecule type" value="Genomic_DNA"/>
</dbReference>
<evidence type="ECO:0000313" key="4">
    <source>
        <dbReference type="Proteomes" id="UP000451048"/>
    </source>
</evidence>
<protein>
    <recommendedName>
        <fullName evidence="1">YbbD head domain-containing protein</fullName>
    </recommendedName>
</protein>
<sequence>MQRTIIILLSSLMFGCTNDIVTTKFIDLQHAQTEHAFERGWLPPILPPSTKNIIEINNLDLNIGHGSFTLSPTDLDYFIDHGAVPIKINDATRGTKQKLQDQGFQFFIYTQDSSVWHIATHPNGKGAYWIETIQ</sequence>
<gene>
    <name evidence="3" type="ORF">AhaeAN43_02900</name>
    <name evidence="2" type="ORF">GPS52_16035</name>
</gene>
<evidence type="ECO:0000259" key="1">
    <source>
        <dbReference type="Pfam" id="PF26610"/>
    </source>
</evidence>